<dbReference type="RefSeq" id="WP_143606302.1">
    <property type="nucleotide sequence ID" value="NZ_CP107955.1"/>
</dbReference>
<organism evidence="6 7">
    <name type="scientific">Streptomyces mirabilis</name>
    <dbReference type="NCBI Taxonomy" id="68239"/>
    <lineage>
        <taxon>Bacteria</taxon>
        <taxon>Bacillati</taxon>
        <taxon>Actinomycetota</taxon>
        <taxon>Actinomycetes</taxon>
        <taxon>Kitasatosporales</taxon>
        <taxon>Streptomycetaceae</taxon>
        <taxon>Streptomyces</taxon>
    </lineage>
</organism>
<comment type="subcellular location">
    <subcellularLocation>
        <location evidence="1">Membrane</location>
        <topology evidence="1">Multi-pass membrane protein</topology>
    </subcellularLocation>
</comment>
<dbReference type="EMBL" id="JARAKF010000006">
    <property type="protein sequence ID" value="MDU9002121.1"/>
    <property type="molecule type" value="Genomic_DNA"/>
</dbReference>
<proteinExistence type="predicted"/>
<dbReference type="InterPro" id="IPR032808">
    <property type="entry name" value="DoxX"/>
</dbReference>
<dbReference type="Proteomes" id="UP001257627">
    <property type="component" value="Unassembled WGS sequence"/>
</dbReference>
<name>A0ABU3V7H2_9ACTN</name>
<keyword evidence="2 5" id="KW-0812">Transmembrane</keyword>
<dbReference type="Pfam" id="PF13564">
    <property type="entry name" value="DoxX_2"/>
    <property type="match status" value="1"/>
</dbReference>
<evidence type="ECO:0000313" key="6">
    <source>
        <dbReference type="EMBL" id="MDU9002121.1"/>
    </source>
</evidence>
<keyword evidence="4 5" id="KW-0472">Membrane</keyword>
<reference evidence="6 7" key="1">
    <citation type="submission" date="2023-02" db="EMBL/GenBank/DDBJ databases">
        <authorList>
            <person name="Maleckis M."/>
        </authorList>
    </citation>
    <scope>NUCLEOTIDE SEQUENCE [LARGE SCALE GENOMIC DNA]</scope>
    <source>
        <strain evidence="6 7">P8-A2</strain>
    </source>
</reference>
<protein>
    <submittedName>
        <fullName evidence="6">DoxX family protein</fullName>
    </submittedName>
</protein>
<gene>
    <name evidence="6" type="ORF">PU648_60170</name>
</gene>
<evidence type="ECO:0000256" key="2">
    <source>
        <dbReference type="ARBA" id="ARBA00022692"/>
    </source>
</evidence>
<evidence type="ECO:0000256" key="4">
    <source>
        <dbReference type="ARBA" id="ARBA00023136"/>
    </source>
</evidence>
<keyword evidence="3 5" id="KW-1133">Transmembrane helix</keyword>
<keyword evidence="7" id="KW-1185">Reference proteome</keyword>
<evidence type="ECO:0000256" key="1">
    <source>
        <dbReference type="ARBA" id="ARBA00004141"/>
    </source>
</evidence>
<comment type="caution">
    <text evidence="6">The sequence shown here is derived from an EMBL/GenBank/DDBJ whole genome shotgun (WGS) entry which is preliminary data.</text>
</comment>
<feature type="transmembrane region" description="Helical" evidence="5">
    <location>
        <begin position="62"/>
        <end position="87"/>
    </location>
</feature>
<evidence type="ECO:0000256" key="3">
    <source>
        <dbReference type="ARBA" id="ARBA00022989"/>
    </source>
</evidence>
<evidence type="ECO:0000313" key="7">
    <source>
        <dbReference type="Proteomes" id="UP001257627"/>
    </source>
</evidence>
<sequence length="127" mass="12918">MNLALWIGAGLLAVVALTGGISKTFVPREKLAAVQGGGWTADAGAGFVKALGVLELLAAGGLILPAAVGIAPVLAPVTAVCWVLLMAGAMITHGRRGEFLYVVLNLVYLVLAAFVAWGRFGPESFSG</sequence>
<feature type="transmembrane region" description="Helical" evidence="5">
    <location>
        <begin position="99"/>
        <end position="120"/>
    </location>
</feature>
<evidence type="ECO:0000256" key="5">
    <source>
        <dbReference type="SAM" id="Phobius"/>
    </source>
</evidence>
<accession>A0ABU3V7H2</accession>